<dbReference type="Pfam" id="PF03547">
    <property type="entry name" value="Mem_trans"/>
    <property type="match status" value="1"/>
</dbReference>
<dbReference type="EMBL" id="QLYR01000004">
    <property type="protein sequence ID" value="RAQ28780.1"/>
    <property type="molecule type" value="Genomic_DNA"/>
</dbReference>
<evidence type="ECO:0000313" key="9">
    <source>
        <dbReference type="EMBL" id="RAQ28780.1"/>
    </source>
</evidence>
<sequence>MMESAAVVAEKVIVLFIMIAVGYGCARAGALKEEGTLQLTNILFYVVTPCLIVNSLQNTMGIVDLGQLLLAGGLSFVSMGLAIVLCPLLFRRAEEKKKRMMRFCTIYSNCGFMGLPLAQAILGDTGAAYASVFVVAYNILVWTHGVGMLGARSMNLKKALLNPGLIGLAAGLPLFMLGVRLPVVLEMPVSALAAVNTPLAMLVIGGYIAKVRWRDLIADLDVYKVCFWRLLAVPALLFLLLWLIRPESMAATTVLVLAAAPCGANAVLFAAMFQGDTETAGKSVAMSTLLSVLTMPAFAVLGQWL</sequence>
<dbReference type="InterPro" id="IPR002657">
    <property type="entry name" value="BilAc:Na_symport/Acr3"/>
</dbReference>
<evidence type="ECO:0000256" key="2">
    <source>
        <dbReference type="ARBA" id="ARBA00010145"/>
    </source>
</evidence>
<feature type="transmembrane region" description="Helical" evidence="8">
    <location>
        <begin position="250"/>
        <end position="272"/>
    </location>
</feature>
<dbReference type="GO" id="GO:0055085">
    <property type="term" value="P:transmembrane transport"/>
    <property type="evidence" value="ECO:0007669"/>
    <property type="project" value="InterPro"/>
</dbReference>
<keyword evidence="6 8" id="KW-1133">Transmembrane helix</keyword>
<dbReference type="GO" id="GO:0005886">
    <property type="term" value="C:plasma membrane"/>
    <property type="evidence" value="ECO:0007669"/>
    <property type="project" value="UniProtKB-SubCell"/>
</dbReference>
<reference evidence="9 10" key="1">
    <citation type="submission" date="2018-06" db="EMBL/GenBank/DDBJ databases">
        <title>Noncontiguous genome sequence of Ruminococcaceae bacterium ASD2818.</title>
        <authorList>
            <person name="Chaplin A.V."/>
            <person name="Sokolova S.R."/>
            <person name="Kochetkova T.O."/>
            <person name="Goltsov A.Y."/>
            <person name="Trofimov D.Y."/>
            <person name="Efimov B.A."/>
        </authorList>
    </citation>
    <scope>NUCLEOTIDE SEQUENCE [LARGE SCALE GENOMIC DNA]</scope>
    <source>
        <strain evidence="9 10">ASD2818</strain>
    </source>
</reference>
<feature type="transmembrane region" description="Helical" evidence="8">
    <location>
        <begin position="159"/>
        <end position="179"/>
    </location>
</feature>
<feature type="transmembrane region" description="Helical" evidence="8">
    <location>
        <begin position="284"/>
        <end position="304"/>
    </location>
</feature>
<dbReference type="AlphaFoldDB" id="A0A328UC37"/>
<comment type="subcellular location">
    <subcellularLocation>
        <location evidence="1">Cell membrane</location>
        <topology evidence="1">Multi-pass membrane protein</topology>
    </subcellularLocation>
</comment>
<keyword evidence="4" id="KW-1003">Cell membrane</keyword>
<evidence type="ECO:0000256" key="3">
    <source>
        <dbReference type="ARBA" id="ARBA00022448"/>
    </source>
</evidence>
<dbReference type="Pfam" id="PF01758">
    <property type="entry name" value="SBF"/>
    <property type="match status" value="1"/>
</dbReference>
<keyword evidence="3" id="KW-0813">Transport</keyword>
<dbReference type="InterPro" id="IPR038770">
    <property type="entry name" value="Na+/solute_symporter_sf"/>
</dbReference>
<dbReference type="Proteomes" id="UP000249377">
    <property type="component" value="Unassembled WGS sequence"/>
</dbReference>
<dbReference type="Gene3D" id="1.20.1530.20">
    <property type="match status" value="1"/>
</dbReference>
<dbReference type="PANTHER" id="PTHR36838">
    <property type="entry name" value="AUXIN EFFLUX CARRIER FAMILY PROTEIN"/>
    <property type="match status" value="1"/>
</dbReference>
<feature type="transmembrane region" description="Helical" evidence="8">
    <location>
        <begin position="12"/>
        <end position="30"/>
    </location>
</feature>
<evidence type="ECO:0000256" key="7">
    <source>
        <dbReference type="ARBA" id="ARBA00023136"/>
    </source>
</evidence>
<gene>
    <name evidence="9" type="ORF">DPQ25_08295</name>
</gene>
<keyword evidence="10" id="KW-1185">Reference proteome</keyword>
<evidence type="ECO:0000256" key="8">
    <source>
        <dbReference type="SAM" id="Phobius"/>
    </source>
</evidence>
<evidence type="ECO:0000313" key="10">
    <source>
        <dbReference type="Proteomes" id="UP000249377"/>
    </source>
</evidence>
<proteinExistence type="inferred from homology"/>
<feature type="transmembrane region" description="Helical" evidence="8">
    <location>
        <begin position="69"/>
        <end position="90"/>
    </location>
</feature>
<evidence type="ECO:0000256" key="6">
    <source>
        <dbReference type="ARBA" id="ARBA00022989"/>
    </source>
</evidence>
<organism evidence="9 10">
    <name type="scientific">Hydrogeniiclostridium mannosilyticum</name>
    <dbReference type="NCBI Taxonomy" id="2764322"/>
    <lineage>
        <taxon>Bacteria</taxon>
        <taxon>Bacillati</taxon>
        <taxon>Bacillota</taxon>
        <taxon>Clostridia</taxon>
        <taxon>Eubacteriales</taxon>
        <taxon>Acutalibacteraceae</taxon>
        <taxon>Hydrogeniiclostridium</taxon>
    </lineage>
</organism>
<evidence type="ECO:0000256" key="1">
    <source>
        <dbReference type="ARBA" id="ARBA00004651"/>
    </source>
</evidence>
<dbReference type="RefSeq" id="WP_112332702.1">
    <property type="nucleotide sequence ID" value="NZ_QLYR01000004.1"/>
</dbReference>
<comment type="caution">
    <text evidence="9">The sequence shown here is derived from an EMBL/GenBank/DDBJ whole genome shotgun (WGS) entry which is preliminary data.</text>
</comment>
<accession>A0A328UC37</accession>
<comment type="similarity">
    <text evidence="2">Belongs to the auxin efflux carrier (TC 2.A.69) family.</text>
</comment>
<feature type="transmembrane region" description="Helical" evidence="8">
    <location>
        <begin position="191"/>
        <end position="213"/>
    </location>
</feature>
<dbReference type="PANTHER" id="PTHR36838:SF1">
    <property type="entry name" value="SLR1864 PROTEIN"/>
    <property type="match status" value="1"/>
</dbReference>
<feature type="transmembrane region" description="Helical" evidence="8">
    <location>
        <begin position="102"/>
        <end position="122"/>
    </location>
</feature>
<evidence type="ECO:0000256" key="4">
    <source>
        <dbReference type="ARBA" id="ARBA00022475"/>
    </source>
</evidence>
<name>A0A328UC37_9FIRM</name>
<dbReference type="InterPro" id="IPR004776">
    <property type="entry name" value="Mem_transp_PIN-like"/>
</dbReference>
<feature type="transmembrane region" description="Helical" evidence="8">
    <location>
        <begin position="225"/>
        <end position="244"/>
    </location>
</feature>
<keyword evidence="5 8" id="KW-0812">Transmembrane</keyword>
<feature type="transmembrane region" description="Helical" evidence="8">
    <location>
        <begin position="128"/>
        <end position="147"/>
    </location>
</feature>
<evidence type="ECO:0000256" key="5">
    <source>
        <dbReference type="ARBA" id="ARBA00022692"/>
    </source>
</evidence>
<keyword evidence="7 8" id="KW-0472">Membrane</keyword>
<protein>
    <submittedName>
        <fullName evidence="9">AEC family transporter</fullName>
    </submittedName>
</protein>